<keyword evidence="3" id="KW-1185">Reference proteome</keyword>
<keyword evidence="1" id="KW-0732">Signal</keyword>
<feature type="chain" id="PRO_5046747759" evidence="1">
    <location>
        <begin position="23"/>
        <end position="458"/>
    </location>
</feature>
<dbReference type="Proteomes" id="UP001349994">
    <property type="component" value="Unassembled WGS sequence"/>
</dbReference>
<evidence type="ECO:0000256" key="1">
    <source>
        <dbReference type="SAM" id="SignalP"/>
    </source>
</evidence>
<dbReference type="PROSITE" id="PS51257">
    <property type="entry name" value="PROKAR_LIPOPROTEIN"/>
    <property type="match status" value="1"/>
</dbReference>
<protein>
    <submittedName>
        <fullName evidence="2">Uncharacterized protein</fullName>
    </submittedName>
</protein>
<proteinExistence type="predicted"/>
<feature type="signal peptide" evidence="1">
    <location>
        <begin position="1"/>
        <end position="22"/>
    </location>
</feature>
<dbReference type="EMBL" id="JAYMFF010000014">
    <property type="protein sequence ID" value="MEC4176243.1"/>
    <property type="molecule type" value="Genomic_DNA"/>
</dbReference>
<accession>A0ABU6IIG9</accession>
<name>A0ABU6IIG9_9ACTN</name>
<evidence type="ECO:0000313" key="3">
    <source>
        <dbReference type="Proteomes" id="UP001349994"/>
    </source>
</evidence>
<organism evidence="2 3">
    <name type="scientific">Adlercreutzia wanghongyangiae</name>
    <dbReference type="NCBI Taxonomy" id="3111451"/>
    <lineage>
        <taxon>Bacteria</taxon>
        <taxon>Bacillati</taxon>
        <taxon>Actinomycetota</taxon>
        <taxon>Coriobacteriia</taxon>
        <taxon>Eggerthellales</taxon>
        <taxon>Eggerthellaceae</taxon>
        <taxon>Adlercreutzia</taxon>
    </lineage>
</organism>
<dbReference type="RefSeq" id="WP_338210446.1">
    <property type="nucleotide sequence ID" value="NZ_JAYMFF010000014.1"/>
</dbReference>
<comment type="caution">
    <text evidence="2">The sequence shown here is derived from an EMBL/GenBank/DDBJ whole genome shotgun (WGS) entry which is preliminary data.</text>
</comment>
<evidence type="ECO:0000313" key="2">
    <source>
        <dbReference type="EMBL" id="MEC4176243.1"/>
    </source>
</evidence>
<sequence length="458" mass="48469">MRIGVRSGARRAVAALAGLALACGLAACQGGNAEDAANSEGSSQGAVLGLDYATFDEQMTALPTNYTYEYEEAYTLGAEGTGEQGVIHYTAQTDGLDADFRQHTVYAEDDSFLPGGEFYQEGDTVIRIDDDMPVDVTASVQEEESAQEELEGFNSAGFLYALNNLVDVTTEGDDTVYRFVFEEGEAEGDYGMVDEVTRAEDICRINAAGQLVEEVVKVEGTADVDGSAVPASSETAIRYSQWGATEVPAAPEPEGKQVTVGTDEAAAALRDCVQGLPSNFSTQTETEVTGTADGQAQTNEVYAEALIDRADTPKGATYVELDGNEDDAVMTFFAGDRVVVVQHDEIVSDERTGAPVDPTGSERALAVVDSARVIDQYDYNDGSREYVLEADVSKLGESVAFDGLETLTSLTANYYLDAEGNLASVVMRAGGTAAGSTLDLKASTVYYDLGTTEVPAMP</sequence>
<gene>
    <name evidence="2" type="ORF">VIN30_07255</name>
</gene>
<reference evidence="2 3" key="1">
    <citation type="submission" date="2024-01" db="EMBL/GenBank/DDBJ databases">
        <title>novel species in genus Adlercreutzia.</title>
        <authorList>
            <person name="Liu X."/>
        </authorList>
    </citation>
    <scope>NUCLEOTIDE SEQUENCE [LARGE SCALE GENOMIC DNA]</scope>
    <source>
        <strain evidence="2 3">R7</strain>
    </source>
</reference>